<keyword evidence="2" id="KW-0723">Serine/threonine-protein kinase</keyword>
<dbReference type="PANTHER" id="PTHR43289:SF34">
    <property type="entry name" value="SERINE_THREONINE-PROTEIN KINASE YBDM-RELATED"/>
    <property type="match status" value="1"/>
</dbReference>
<dbReference type="Proteomes" id="UP000611762">
    <property type="component" value="Unassembled WGS sequence"/>
</dbReference>
<evidence type="ECO:0000256" key="8">
    <source>
        <dbReference type="ARBA" id="ARBA00048679"/>
    </source>
</evidence>
<dbReference type="Pfam" id="PF03793">
    <property type="entry name" value="PASTA"/>
    <property type="match status" value="3"/>
</dbReference>
<dbReference type="NCBIfam" id="NF033483">
    <property type="entry name" value="PknB_PASTA_kin"/>
    <property type="match status" value="1"/>
</dbReference>
<dbReference type="InterPro" id="IPR011009">
    <property type="entry name" value="Kinase-like_dom_sf"/>
</dbReference>
<comment type="caution">
    <text evidence="14">The sequence shown here is derived from an EMBL/GenBank/DDBJ whole genome shotgun (WGS) entry which is preliminary data.</text>
</comment>
<dbReference type="InterPro" id="IPR000719">
    <property type="entry name" value="Prot_kinase_dom"/>
</dbReference>
<feature type="domain" description="PASTA" evidence="13">
    <location>
        <begin position="373"/>
        <end position="440"/>
    </location>
</feature>
<dbReference type="GO" id="GO:0004674">
    <property type="term" value="F:protein serine/threonine kinase activity"/>
    <property type="evidence" value="ECO:0007669"/>
    <property type="project" value="UniProtKB-KW"/>
</dbReference>
<comment type="catalytic activity">
    <reaction evidence="8">
        <text>L-seryl-[protein] + ATP = O-phospho-L-seryl-[protein] + ADP + H(+)</text>
        <dbReference type="Rhea" id="RHEA:17989"/>
        <dbReference type="Rhea" id="RHEA-COMP:9863"/>
        <dbReference type="Rhea" id="RHEA-COMP:11604"/>
        <dbReference type="ChEBI" id="CHEBI:15378"/>
        <dbReference type="ChEBI" id="CHEBI:29999"/>
        <dbReference type="ChEBI" id="CHEBI:30616"/>
        <dbReference type="ChEBI" id="CHEBI:83421"/>
        <dbReference type="ChEBI" id="CHEBI:456216"/>
        <dbReference type="EC" id="2.7.11.1"/>
    </reaction>
</comment>
<dbReference type="Gene3D" id="3.30.200.20">
    <property type="entry name" value="Phosphorylase Kinase, domain 1"/>
    <property type="match status" value="1"/>
</dbReference>
<dbReference type="PROSITE" id="PS50011">
    <property type="entry name" value="PROTEIN_KINASE_DOM"/>
    <property type="match status" value="1"/>
</dbReference>
<accession>A0A926HZT9</accession>
<dbReference type="InterPro" id="IPR008271">
    <property type="entry name" value="Ser/Thr_kinase_AS"/>
</dbReference>
<feature type="compositionally biased region" description="Low complexity" evidence="10">
    <location>
        <begin position="581"/>
        <end position="616"/>
    </location>
</feature>
<dbReference type="PROSITE" id="PS00108">
    <property type="entry name" value="PROTEIN_KINASE_ST"/>
    <property type="match status" value="1"/>
</dbReference>
<dbReference type="Gene3D" id="1.10.510.10">
    <property type="entry name" value="Transferase(Phosphotransferase) domain 1"/>
    <property type="match status" value="1"/>
</dbReference>
<dbReference type="CDD" id="cd06577">
    <property type="entry name" value="PASTA_pknB"/>
    <property type="match status" value="3"/>
</dbReference>
<evidence type="ECO:0000256" key="7">
    <source>
        <dbReference type="ARBA" id="ARBA00047899"/>
    </source>
</evidence>
<feature type="domain" description="PASTA" evidence="13">
    <location>
        <begin position="441"/>
        <end position="508"/>
    </location>
</feature>
<comment type="catalytic activity">
    <reaction evidence="7">
        <text>L-threonyl-[protein] + ATP = O-phospho-L-threonyl-[protein] + ADP + H(+)</text>
        <dbReference type="Rhea" id="RHEA:46608"/>
        <dbReference type="Rhea" id="RHEA-COMP:11060"/>
        <dbReference type="Rhea" id="RHEA-COMP:11605"/>
        <dbReference type="ChEBI" id="CHEBI:15378"/>
        <dbReference type="ChEBI" id="CHEBI:30013"/>
        <dbReference type="ChEBI" id="CHEBI:30616"/>
        <dbReference type="ChEBI" id="CHEBI:61977"/>
        <dbReference type="ChEBI" id="CHEBI:456216"/>
        <dbReference type="EC" id="2.7.11.1"/>
    </reaction>
</comment>
<feature type="region of interest" description="Disordered" evidence="10">
    <location>
        <begin position="285"/>
        <end position="338"/>
    </location>
</feature>
<protein>
    <recommendedName>
        <fullName evidence="1">non-specific serine/threonine protein kinase</fullName>
        <ecNumber evidence="1">2.7.11.1</ecNumber>
    </recommendedName>
</protein>
<dbReference type="CDD" id="cd14014">
    <property type="entry name" value="STKc_PknB_like"/>
    <property type="match status" value="1"/>
</dbReference>
<organism evidence="14 15">
    <name type="scientific">Congzhengia minquanensis</name>
    <dbReference type="NCBI Taxonomy" id="2763657"/>
    <lineage>
        <taxon>Bacteria</taxon>
        <taxon>Bacillati</taxon>
        <taxon>Bacillota</taxon>
        <taxon>Clostridia</taxon>
        <taxon>Eubacteriales</taxon>
        <taxon>Oscillospiraceae</taxon>
        <taxon>Congzhengia</taxon>
    </lineage>
</organism>
<evidence type="ECO:0000256" key="5">
    <source>
        <dbReference type="ARBA" id="ARBA00022777"/>
    </source>
</evidence>
<evidence type="ECO:0000259" key="13">
    <source>
        <dbReference type="PROSITE" id="PS51178"/>
    </source>
</evidence>
<evidence type="ECO:0000259" key="12">
    <source>
        <dbReference type="PROSITE" id="PS50011"/>
    </source>
</evidence>
<dbReference type="PROSITE" id="PS51178">
    <property type="entry name" value="PASTA"/>
    <property type="match status" value="3"/>
</dbReference>
<keyword evidence="11" id="KW-1133">Transmembrane helix</keyword>
<proteinExistence type="predicted"/>
<dbReference type="FunFam" id="1.10.510.10:FF:000021">
    <property type="entry name" value="Serine/threonine protein kinase"/>
    <property type="match status" value="1"/>
</dbReference>
<dbReference type="PROSITE" id="PS00107">
    <property type="entry name" value="PROTEIN_KINASE_ATP"/>
    <property type="match status" value="1"/>
</dbReference>
<dbReference type="SUPFAM" id="SSF56112">
    <property type="entry name" value="Protein kinase-like (PK-like)"/>
    <property type="match status" value="1"/>
</dbReference>
<keyword evidence="11" id="KW-0812">Transmembrane</keyword>
<keyword evidence="15" id="KW-1185">Reference proteome</keyword>
<keyword evidence="4 9" id="KW-0547">Nucleotide-binding</keyword>
<dbReference type="EC" id="2.7.11.1" evidence="1"/>
<evidence type="ECO:0000313" key="14">
    <source>
        <dbReference type="EMBL" id="MBC8541520.1"/>
    </source>
</evidence>
<dbReference type="PANTHER" id="PTHR43289">
    <property type="entry name" value="MITOGEN-ACTIVATED PROTEIN KINASE KINASE KINASE 20-RELATED"/>
    <property type="match status" value="1"/>
</dbReference>
<dbReference type="SMART" id="SM00220">
    <property type="entry name" value="S_TKc"/>
    <property type="match status" value="1"/>
</dbReference>
<dbReference type="AlphaFoldDB" id="A0A926HZT9"/>
<sequence>MMSGKIIDGRYEIIEEIGRGGMAIVYRAKCLVLNRYVAIKVLRPEYRDDLEFIKRFKIEAQSAGSLSHPNIVSIYDVGNEDDLEYIVMEYVEGITLKQYLSAKGVLQWKEAVDYASQICSGLEHAHKKGIVHKDIKPENIIITKEGILKITDFGIAKALNQGTITTGGLTMGSVHYFSPEQARGGFTDAKTDLYSLGILTYEMVTGRLPFEGESAISIAMQHLETEPVRPSVFNPSIPKSLETVILKAMKKEQSERYQTATQMLIDLKKVYVGSEVRYDEGDEFTKKFTPINPQTASNKNGAPQGAKNGTPQRRSQNSQGKAPVKKQPSRAELAKAKKKKKKGDTLGIVAGIFAGIAVIALAIWGWSFMTGGSKNEVECPELVNHTCAEALELIEGTKLKIVQENGKEIQADDEGIIVTQDPKSGKKIKNNAKITVTLGDQPATMEKIPSVAGMTEADATSALKALKFDVTVERQDNSDVAAGRVISTHPAAGTSASEGSVVTIYVSNGNKNDNTENEYTIVPDLLGKTENEAKSALERADLKLGEVQQVASEKEKGTVVKQSEAEGNRVKKNKAIDIRISSGKAATSATPTPSAKPSASASPSSTPKPSSTPTSGGDDEPNEGGNNGTNED</sequence>
<evidence type="ECO:0000256" key="9">
    <source>
        <dbReference type="PROSITE-ProRule" id="PRU10141"/>
    </source>
</evidence>
<dbReference type="Pfam" id="PF00069">
    <property type="entry name" value="Pkinase"/>
    <property type="match status" value="1"/>
</dbReference>
<dbReference type="FunFam" id="3.30.200.20:FF:000035">
    <property type="entry name" value="Serine/threonine protein kinase Stk1"/>
    <property type="match status" value="1"/>
</dbReference>
<dbReference type="InterPro" id="IPR017441">
    <property type="entry name" value="Protein_kinase_ATP_BS"/>
</dbReference>
<keyword evidence="6 9" id="KW-0067">ATP-binding</keyword>
<feature type="region of interest" description="Disordered" evidence="10">
    <location>
        <begin position="551"/>
        <end position="632"/>
    </location>
</feature>
<dbReference type="GO" id="GO:0005524">
    <property type="term" value="F:ATP binding"/>
    <property type="evidence" value="ECO:0007669"/>
    <property type="project" value="UniProtKB-UniRule"/>
</dbReference>
<reference evidence="14" key="1">
    <citation type="submission" date="2020-08" db="EMBL/GenBank/DDBJ databases">
        <title>Genome public.</title>
        <authorList>
            <person name="Liu C."/>
            <person name="Sun Q."/>
        </authorList>
    </citation>
    <scope>NUCLEOTIDE SEQUENCE</scope>
    <source>
        <strain evidence="14">H8</strain>
    </source>
</reference>
<dbReference type="SMART" id="SM00740">
    <property type="entry name" value="PASTA"/>
    <property type="match status" value="3"/>
</dbReference>
<evidence type="ECO:0000256" key="2">
    <source>
        <dbReference type="ARBA" id="ARBA00022527"/>
    </source>
</evidence>
<feature type="binding site" evidence="9">
    <location>
        <position position="40"/>
    </location>
    <ligand>
        <name>ATP</name>
        <dbReference type="ChEBI" id="CHEBI:30616"/>
    </ligand>
</feature>
<name>A0A926HZT9_9FIRM</name>
<dbReference type="Gene3D" id="3.30.10.20">
    <property type="match status" value="3"/>
</dbReference>
<dbReference type="EMBL" id="JACRSU010000004">
    <property type="protein sequence ID" value="MBC8541520.1"/>
    <property type="molecule type" value="Genomic_DNA"/>
</dbReference>
<feature type="compositionally biased region" description="Basic and acidic residues" evidence="10">
    <location>
        <begin position="552"/>
        <end position="577"/>
    </location>
</feature>
<evidence type="ECO:0000256" key="3">
    <source>
        <dbReference type="ARBA" id="ARBA00022679"/>
    </source>
</evidence>
<feature type="compositionally biased region" description="Polar residues" evidence="10">
    <location>
        <begin position="291"/>
        <end position="320"/>
    </location>
</feature>
<keyword evidence="3" id="KW-0808">Transferase</keyword>
<feature type="domain" description="Protein kinase" evidence="12">
    <location>
        <begin position="11"/>
        <end position="272"/>
    </location>
</feature>
<dbReference type="InterPro" id="IPR005543">
    <property type="entry name" value="PASTA_dom"/>
</dbReference>
<evidence type="ECO:0000313" key="15">
    <source>
        <dbReference type="Proteomes" id="UP000611762"/>
    </source>
</evidence>
<feature type="domain" description="PASTA" evidence="13">
    <location>
        <begin position="516"/>
        <end position="582"/>
    </location>
</feature>
<evidence type="ECO:0000256" key="11">
    <source>
        <dbReference type="SAM" id="Phobius"/>
    </source>
</evidence>
<evidence type="ECO:0000256" key="4">
    <source>
        <dbReference type="ARBA" id="ARBA00022741"/>
    </source>
</evidence>
<keyword evidence="5 14" id="KW-0418">Kinase</keyword>
<dbReference type="SUPFAM" id="SSF54184">
    <property type="entry name" value="Penicillin-binding protein 2x (pbp-2x), c-terminal domain"/>
    <property type="match status" value="1"/>
</dbReference>
<dbReference type="RefSeq" id="WP_249313543.1">
    <property type="nucleotide sequence ID" value="NZ_JACRSU010000004.1"/>
</dbReference>
<evidence type="ECO:0000256" key="10">
    <source>
        <dbReference type="SAM" id="MobiDB-lite"/>
    </source>
</evidence>
<evidence type="ECO:0000256" key="6">
    <source>
        <dbReference type="ARBA" id="ARBA00022840"/>
    </source>
</evidence>
<feature type="transmembrane region" description="Helical" evidence="11">
    <location>
        <begin position="345"/>
        <end position="366"/>
    </location>
</feature>
<keyword evidence="11" id="KW-0472">Membrane</keyword>
<gene>
    <name evidence="14" type="primary">pknB</name>
    <name evidence="14" type="ORF">H8698_11080</name>
</gene>
<evidence type="ECO:0000256" key="1">
    <source>
        <dbReference type="ARBA" id="ARBA00012513"/>
    </source>
</evidence>